<protein>
    <submittedName>
        <fullName evidence="1 2">Uncharacterized protein</fullName>
    </submittedName>
</protein>
<dbReference type="EMBL" id="KB303969">
    <property type="protein sequence ID" value="ELU02523.1"/>
    <property type="molecule type" value="Genomic_DNA"/>
</dbReference>
<reference evidence="3" key="1">
    <citation type="submission" date="2012-12" db="EMBL/GenBank/DDBJ databases">
        <authorList>
            <person name="Hellsten U."/>
            <person name="Grimwood J."/>
            <person name="Chapman J.A."/>
            <person name="Shapiro H."/>
            <person name="Aerts A."/>
            <person name="Otillar R.P."/>
            <person name="Terry A.Y."/>
            <person name="Boore J.L."/>
            <person name="Simakov O."/>
            <person name="Marletaz F."/>
            <person name="Cho S.-J."/>
            <person name="Edsinger-Gonzales E."/>
            <person name="Havlak P."/>
            <person name="Kuo D.-H."/>
            <person name="Larsson T."/>
            <person name="Lv J."/>
            <person name="Arendt D."/>
            <person name="Savage R."/>
            <person name="Osoegawa K."/>
            <person name="de Jong P."/>
            <person name="Lindberg D.R."/>
            <person name="Seaver E.C."/>
            <person name="Weisblat D.A."/>
            <person name="Putnam N.H."/>
            <person name="Grigoriev I.V."/>
            <person name="Rokhsar D.S."/>
        </authorList>
    </citation>
    <scope>NUCLEOTIDE SEQUENCE</scope>
    <source>
        <strain evidence="3">I ESC-2004</strain>
    </source>
</reference>
<accession>R7UFG6</accession>
<dbReference type="AlphaFoldDB" id="R7UFG6"/>
<organism evidence="1">
    <name type="scientific">Capitella teleta</name>
    <name type="common">Polychaete worm</name>
    <dbReference type="NCBI Taxonomy" id="283909"/>
    <lineage>
        <taxon>Eukaryota</taxon>
        <taxon>Metazoa</taxon>
        <taxon>Spiralia</taxon>
        <taxon>Lophotrochozoa</taxon>
        <taxon>Annelida</taxon>
        <taxon>Polychaeta</taxon>
        <taxon>Sedentaria</taxon>
        <taxon>Scolecida</taxon>
        <taxon>Capitellidae</taxon>
        <taxon>Capitella</taxon>
    </lineage>
</organism>
<dbReference type="STRING" id="283909.R7UFG6"/>
<dbReference type="OrthoDB" id="6149201at2759"/>
<evidence type="ECO:0000313" key="3">
    <source>
        <dbReference type="Proteomes" id="UP000014760"/>
    </source>
</evidence>
<dbReference type="Proteomes" id="UP000014760">
    <property type="component" value="Unassembled WGS sequence"/>
</dbReference>
<gene>
    <name evidence="1" type="ORF">CAPTEDRAFT_194315</name>
</gene>
<evidence type="ECO:0000313" key="1">
    <source>
        <dbReference type="EMBL" id="ELU02523.1"/>
    </source>
</evidence>
<proteinExistence type="predicted"/>
<keyword evidence="3" id="KW-1185">Reference proteome</keyword>
<dbReference type="EMBL" id="AMQN01008797">
    <property type="status" value="NOT_ANNOTATED_CDS"/>
    <property type="molecule type" value="Genomic_DNA"/>
</dbReference>
<dbReference type="EnsemblMetazoa" id="CapteT194315">
    <property type="protein sequence ID" value="CapteP194315"/>
    <property type="gene ID" value="CapteG194315"/>
</dbReference>
<reference evidence="1 3" key="2">
    <citation type="journal article" date="2013" name="Nature">
        <title>Insights into bilaterian evolution from three spiralian genomes.</title>
        <authorList>
            <person name="Simakov O."/>
            <person name="Marletaz F."/>
            <person name="Cho S.J."/>
            <person name="Edsinger-Gonzales E."/>
            <person name="Havlak P."/>
            <person name="Hellsten U."/>
            <person name="Kuo D.H."/>
            <person name="Larsson T."/>
            <person name="Lv J."/>
            <person name="Arendt D."/>
            <person name="Savage R."/>
            <person name="Osoegawa K."/>
            <person name="de Jong P."/>
            <person name="Grimwood J."/>
            <person name="Chapman J.A."/>
            <person name="Shapiro H."/>
            <person name="Aerts A."/>
            <person name="Otillar R.P."/>
            <person name="Terry A.Y."/>
            <person name="Boore J.L."/>
            <person name="Grigoriev I.V."/>
            <person name="Lindberg D.R."/>
            <person name="Seaver E.C."/>
            <person name="Weisblat D.A."/>
            <person name="Putnam N.H."/>
            <person name="Rokhsar D.S."/>
        </authorList>
    </citation>
    <scope>NUCLEOTIDE SEQUENCE</scope>
    <source>
        <strain evidence="1 3">I ESC-2004</strain>
    </source>
</reference>
<evidence type="ECO:0000313" key="2">
    <source>
        <dbReference type="EnsemblMetazoa" id="CapteP194315"/>
    </source>
</evidence>
<reference evidence="2" key="3">
    <citation type="submission" date="2015-06" db="UniProtKB">
        <authorList>
            <consortium name="EnsemblMetazoa"/>
        </authorList>
    </citation>
    <scope>IDENTIFICATION</scope>
</reference>
<name>R7UFG6_CAPTE</name>
<sequence length="143" mass="15884">MSKYPQMEWPDGGADAPELFRLFKQKMNLVCEDNEITDPTRIATKIKIGLGDEGLRRLNASGLTDPKVVANEDAPAYRELLGKDSDLTLTNAISLGRQHEAATKGVEQLQAMNQTTSCIDHMRRIPPSREKKANTGQTTRECL</sequence>
<dbReference type="HOGENOM" id="CLU_1808042_0_0_1"/>